<dbReference type="AlphaFoldDB" id="A0A0R2X1J1"/>
<feature type="domain" description="Peptidase M48" evidence="7">
    <location>
        <begin position="10"/>
        <end position="89"/>
    </location>
</feature>
<evidence type="ECO:0000256" key="3">
    <source>
        <dbReference type="ARBA" id="ARBA00022801"/>
    </source>
</evidence>
<evidence type="ECO:0000313" key="8">
    <source>
        <dbReference type="EMBL" id="KRP28147.1"/>
    </source>
</evidence>
<evidence type="ECO:0000256" key="5">
    <source>
        <dbReference type="ARBA" id="ARBA00023049"/>
    </source>
</evidence>
<keyword evidence="3 6" id="KW-0378">Hydrolase</keyword>
<name>A0A0R2X1J1_9GAMM</name>
<protein>
    <recommendedName>
        <fullName evidence="7">Peptidase M48 domain-containing protein</fullName>
    </recommendedName>
</protein>
<evidence type="ECO:0000256" key="6">
    <source>
        <dbReference type="RuleBase" id="RU003983"/>
    </source>
</evidence>
<organism evidence="8 9">
    <name type="scientific">OM182 bacterium BACL3 MAG-120924-bin41</name>
    <dbReference type="NCBI Taxonomy" id="1655632"/>
    <lineage>
        <taxon>Bacteria</taxon>
        <taxon>Pseudomonadati</taxon>
        <taxon>Pseudomonadota</taxon>
        <taxon>Gammaproteobacteria</taxon>
        <taxon>OMG group</taxon>
        <taxon>OM182 clade</taxon>
    </lineage>
</organism>
<comment type="cofactor">
    <cofactor evidence="6">
        <name>Zn(2+)</name>
        <dbReference type="ChEBI" id="CHEBI:29105"/>
    </cofactor>
    <text evidence="6">Binds 1 zinc ion per subunit.</text>
</comment>
<proteinExistence type="inferred from homology"/>
<gene>
    <name evidence="8" type="ORF">ABS30_06340</name>
</gene>
<dbReference type="EMBL" id="LIDJ01000183">
    <property type="protein sequence ID" value="KRP28147.1"/>
    <property type="molecule type" value="Genomic_DNA"/>
</dbReference>
<reference evidence="8 9" key="1">
    <citation type="submission" date="2015-10" db="EMBL/GenBank/DDBJ databases">
        <title>Metagenome-Assembled Genomes uncover a global brackish microbiome.</title>
        <authorList>
            <person name="Hugerth L.W."/>
            <person name="Larsson J."/>
            <person name="Alneberg J."/>
            <person name="Lindh M.V."/>
            <person name="Legrand C."/>
            <person name="Pinhassi J."/>
            <person name="Andersson A.F."/>
        </authorList>
    </citation>
    <scope>NUCLEOTIDE SEQUENCE [LARGE SCALE GENOMIC DNA]</scope>
    <source>
        <strain evidence="8">BACL3 MAG-120924-bin41</strain>
    </source>
</reference>
<sequence length="94" mass="10634">MNFDPTTLPILVFILATLMSLAQPFNNAVKRMNESAADAYSLNAVKLPDVLASALVKTAEYRNPRPGALQEWLFYTHPSVERRVKMAMDWKAEH</sequence>
<keyword evidence="1 6" id="KW-0645">Protease</keyword>
<dbReference type="GO" id="GO:0006508">
    <property type="term" value="P:proteolysis"/>
    <property type="evidence" value="ECO:0007669"/>
    <property type="project" value="UniProtKB-KW"/>
</dbReference>
<dbReference type="GO" id="GO:0046872">
    <property type="term" value="F:metal ion binding"/>
    <property type="evidence" value="ECO:0007669"/>
    <property type="project" value="UniProtKB-KW"/>
</dbReference>
<dbReference type="InterPro" id="IPR001915">
    <property type="entry name" value="Peptidase_M48"/>
</dbReference>
<dbReference type="GO" id="GO:0004222">
    <property type="term" value="F:metalloendopeptidase activity"/>
    <property type="evidence" value="ECO:0007669"/>
    <property type="project" value="InterPro"/>
</dbReference>
<keyword evidence="5 6" id="KW-0482">Metalloprotease</keyword>
<comment type="similarity">
    <text evidence="6">Belongs to the peptidase M48 family.</text>
</comment>
<evidence type="ECO:0000313" key="9">
    <source>
        <dbReference type="Proteomes" id="UP000052138"/>
    </source>
</evidence>
<dbReference type="Pfam" id="PF01435">
    <property type="entry name" value="Peptidase_M48"/>
    <property type="match status" value="1"/>
</dbReference>
<dbReference type="Proteomes" id="UP000052138">
    <property type="component" value="Unassembled WGS sequence"/>
</dbReference>
<evidence type="ECO:0000256" key="1">
    <source>
        <dbReference type="ARBA" id="ARBA00022670"/>
    </source>
</evidence>
<evidence type="ECO:0000256" key="2">
    <source>
        <dbReference type="ARBA" id="ARBA00022723"/>
    </source>
</evidence>
<accession>A0A0R2X1J1</accession>
<evidence type="ECO:0000256" key="4">
    <source>
        <dbReference type="ARBA" id="ARBA00022833"/>
    </source>
</evidence>
<evidence type="ECO:0000259" key="7">
    <source>
        <dbReference type="Pfam" id="PF01435"/>
    </source>
</evidence>
<keyword evidence="2" id="KW-0479">Metal-binding</keyword>
<comment type="caution">
    <text evidence="8">The sequence shown here is derived from an EMBL/GenBank/DDBJ whole genome shotgun (WGS) entry which is preliminary data.</text>
</comment>
<keyword evidence="4 6" id="KW-0862">Zinc</keyword>